<dbReference type="PANTHER" id="PTHR42921:SF1">
    <property type="entry name" value="ACETOACETYL-COA SYNTHETASE"/>
    <property type="match status" value="1"/>
</dbReference>
<evidence type="ECO:0000259" key="6">
    <source>
        <dbReference type="Pfam" id="PF16177"/>
    </source>
</evidence>
<dbReference type="PROSITE" id="PS00455">
    <property type="entry name" value="AMP_BINDING"/>
    <property type="match status" value="1"/>
</dbReference>
<evidence type="ECO:0000256" key="1">
    <source>
        <dbReference type="ARBA" id="ARBA00006432"/>
    </source>
</evidence>
<gene>
    <name evidence="7" type="primary">acsA</name>
    <name evidence="7" type="ORF">NT2_09_00040</name>
</gene>
<evidence type="ECO:0000256" key="4">
    <source>
        <dbReference type="ARBA" id="ARBA00022840"/>
    </source>
</evidence>
<dbReference type="InterPro" id="IPR045851">
    <property type="entry name" value="AMP-bd_C_sf"/>
</dbReference>
<evidence type="ECO:0000256" key="3">
    <source>
        <dbReference type="ARBA" id="ARBA00022741"/>
    </source>
</evidence>
<feature type="domain" description="Acetyl-coenzyme A synthetase N-terminal" evidence="6">
    <location>
        <begin position="42"/>
        <end position="97"/>
    </location>
</feature>
<keyword evidence="4" id="KW-0067">ATP-binding</keyword>
<dbReference type="PANTHER" id="PTHR42921">
    <property type="entry name" value="ACETOACETYL-COA SYNTHETASE"/>
    <property type="match status" value="1"/>
</dbReference>
<name>U2YAH2_9SPHN</name>
<dbReference type="InterPro" id="IPR042099">
    <property type="entry name" value="ANL_N_sf"/>
</dbReference>
<dbReference type="NCBIfam" id="TIGR01217">
    <property type="entry name" value="ac_ac_CoA_syn"/>
    <property type="match status" value="1"/>
</dbReference>
<dbReference type="Gene3D" id="3.30.300.30">
    <property type="match status" value="1"/>
</dbReference>
<evidence type="ECO:0000259" key="5">
    <source>
        <dbReference type="Pfam" id="PF00501"/>
    </source>
</evidence>
<organism evidence="7 8">
    <name type="scientific">Caenibius tardaugens NBRC 16725</name>
    <dbReference type="NCBI Taxonomy" id="1219035"/>
    <lineage>
        <taxon>Bacteria</taxon>
        <taxon>Pseudomonadati</taxon>
        <taxon>Pseudomonadota</taxon>
        <taxon>Alphaproteobacteria</taxon>
        <taxon>Sphingomonadales</taxon>
        <taxon>Erythrobacteraceae</taxon>
        <taxon>Caenibius</taxon>
    </lineage>
</organism>
<dbReference type="AlphaFoldDB" id="U2YAH2"/>
<dbReference type="InterPro" id="IPR000873">
    <property type="entry name" value="AMP-dep_synth/lig_dom"/>
</dbReference>
<dbReference type="SUPFAM" id="SSF56801">
    <property type="entry name" value="Acetyl-CoA synthetase-like"/>
    <property type="match status" value="1"/>
</dbReference>
<comment type="caution">
    <text evidence="7">The sequence shown here is derived from an EMBL/GenBank/DDBJ whole genome shotgun (WGS) entry which is preliminary data.</text>
</comment>
<reference evidence="7 8" key="1">
    <citation type="submission" date="2013-09" db="EMBL/GenBank/DDBJ databases">
        <title>Whole genome shotgun sequence of Novosphingobium tardaugens NBRC 16725.</title>
        <authorList>
            <person name="Isaki S."/>
            <person name="Hosoyama A."/>
            <person name="Tsuchikane K."/>
            <person name="Katsumata H."/>
            <person name="Ando Y."/>
            <person name="Yamazaki S."/>
            <person name="Fujita N."/>
        </authorList>
    </citation>
    <scope>NUCLEOTIDE SEQUENCE [LARGE SCALE GENOMIC DNA]</scope>
    <source>
        <strain evidence="7 8">NBRC 16725</strain>
    </source>
</reference>
<accession>U2YAH2</accession>
<dbReference type="InterPro" id="IPR032387">
    <property type="entry name" value="ACAS_N"/>
</dbReference>
<comment type="similarity">
    <text evidence="1">Belongs to the ATP-dependent AMP-binding enzyme family.</text>
</comment>
<proteinExistence type="inferred from homology"/>
<dbReference type="Proteomes" id="UP000016568">
    <property type="component" value="Unassembled WGS sequence"/>
</dbReference>
<protein>
    <submittedName>
        <fullName evidence="7">Acetyl-coenzyme A synthetase</fullName>
    </submittedName>
</protein>
<sequence length="673" mass="74224">MTSAVQEGSLLWTPDAAFIEQAQLTRFMHWLNDDRGLVFSNYEDLWRWSVDDLDGFWRAIFDYFAIAADGNPETVVAGDTMFLARWFPDIRANYAEHVLRHEARAAADEIALYHSTEIRPLSTLTWADLGGKVRAVATRLRAMGIGPGDMVVSYMPNVPETAIAMLAVTAIGAIWSSAAPEFGAAMVLDRFRQLEPKLAFVCNGYSFNGRIFDRRTEVAEIIANLPSLEQVIRLDYVDLEWAPCTLPATGFAELLAAPAVPREAFRYERVAADAPLWVLFSSGTTGLPKAIVHSHIGMILEQLKNMGLSCNLGPGKRMFFYTTTGWMMWNSVISALITGASAVLYDGSPTFGGVDMLWKMAAATGTTSFGASPTLVKNMHAAGIRPKDICDLSKLDMILLGGAPSTPETFRWFYDHVKEDLWVSSQSGGTDLCSGLVTGVAIQPVYAGEIQARALGIAADVWDDAGNSLVDQEGELVVTRPFPSAPLRFLGDTDNSRYHDSYFSTYPDVWRHGDLAKINTRGGVYIYGRSDSTLNRYGVRIGTGEIYRPLDDIAEVDDALVICCELADGAFYMPLFLTLRPDAAWTEALEARIVSALRTKASPRHVPDAFVIAPGIPYTLTGKKMEVPIRKLIMGVPAEQAASRDIMARPELLDWFVQFAARPEIAERRRQKN</sequence>
<feature type="domain" description="AMP-dependent synthetase/ligase" evidence="5">
    <location>
        <begin position="100"/>
        <end position="481"/>
    </location>
</feature>
<evidence type="ECO:0000313" key="7">
    <source>
        <dbReference type="EMBL" id="GAD50396.1"/>
    </source>
</evidence>
<dbReference type="GO" id="GO:0006629">
    <property type="term" value="P:lipid metabolic process"/>
    <property type="evidence" value="ECO:0007669"/>
    <property type="project" value="InterPro"/>
</dbReference>
<dbReference type="Pfam" id="PF00501">
    <property type="entry name" value="AMP-binding"/>
    <property type="match status" value="1"/>
</dbReference>
<dbReference type="eggNOG" id="COG0365">
    <property type="taxonomic scope" value="Bacteria"/>
</dbReference>
<dbReference type="InterPro" id="IPR005914">
    <property type="entry name" value="Acac_CoA_synth"/>
</dbReference>
<dbReference type="GO" id="GO:0005524">
    <property type="term" value="F:ATP binding"/>
    <property type="evidence" value="ECO:0007669"/>
    <property type="project" value="UniProtKB-KW"/>
</dbReference>
<dbReference type="EMBL" id="BASZ01000009">
    <property type="protein sequence ID" value="GAD50396.1"/>
    <property type="molecule type" value="Genomic_DNA"/>
</dbReference>
<dbReference type="RefSeq" id="WP_021691214.1">
    <property type="nucleotide sequence ID" value="NZ_BASZ01000009.1"/>
</dbReference>
<dbReference type="GO" id="GO:0030729">
    <property type="term" value="F:acetoacetate-CoA ligase activity"/>
    <property type="evidence" value="ECO:0007669"/>
    <property type="project" value="InterPro"/>
</dbReference>
<dbReference type="NCBIfam" id="NF002937">
    <property type="entry name" value="PRK03584.1"/>
    <property type="match status" value="1"/>
</dbReference>
<evidence type="ECO:0000313" key="8">
    <source>
        <dbReference type="Proteomes" id="UP000016568"/>
    </source>
</evidence>
<dbReference type="Pfam" id="PF16177">
    <property type="entry name" value="ACAS_N"/>
    <property type="match status" value="1"/>
</dbReference>
<evidence type="ECO:0000256" key="2">
    <source>
        <dbReference type="ARBA" id="ARBA00022598"/>
    </source>
</evidence>
<keyword evidence="8" id="KW-1185">Reference proteome</keyword>
<dbReference type="Gene3D" id="3.40.50.12780">
    <property type="entry name" value="N-terminal domain of ligase-like"/>
    <property type="match status" value="1"/>
</dbReference>
<keyword evidence="2" id="KW-0436">Ligase</keyword>
<dbReference type="InterPro" id="IPR020845">
    <property type="entry name" value="AMP-binding_CS"/>
</dbReference>
<keyword evidence="3" id="KW-0547">Nucleotide-binding</keyword>